<evidence type="ECO:0000313" key="2">
    <source>
        <dbReference type="Proteomes" id="UP000827872"/>
    </source>
</evidence>
<name>A0ACB8GDT5_9SAUR</name>
<gene>
    <name evidence="1" type="ORF">K3G42_031377</name>
</gene>
<accession>A0ACB8GDT5</accession>
<sequence>MNPTSRANGDLLYERKRCFIISSKEAILLASSQIAGRKAENWPLFTELPETKSSATQKKSFFDGDTLYVAMYSCCTILILGLVLLALLKTRDFAKQAKNPSPAHLSEKRLYDLSKPWVRQLCG</sequence>
<proteinExistence type="predicted"/>
<keyword evidence="2" id="KW-1185">Reference proteome</keyword>
<comment type="caution">
    <text evidence="1">The sequence shown here is derived from an EMBL/GenBank/DDBJ whole genome shotgun (WGS) entry which is preliminary data.</text>
</comment>
<reference evidence="1" key="1">
    <citation type="submission" date="2021-08" db="EMBL/GenBank/DDBJ databases">
        <title>The first chromosome-level gecko genome reveals the dynamic sex chromosomes of Neotropical dwarf geckos (Sphaerodactylidae: Sphaerodactylus).</title>
        <authorList>
            <person name="Pinto B.J."/>
            <person name="Keating S.E."/>
            <person name="Gamble T."/>
        </authorList>
    </citation>
    <scope>NUCLEOTIDE SEQUENCE</scope>
    <source>
        <strain evidence="1">TG3544</strain>
    </source>
</reference>
<dbReference type="Proteomes" id="UP000827872">
    <property type="component" value="Linkage Group LG01"/>
</dbReference>
<organism evidence="1 2">
    <name type="scientific">Sphaerodactylus townsendi</name>
    <dbReference type="NCBI Taxonomy" id="933632"/>
    <lineage>
        <taxon>Eukaryota</taxon>
        <taxon>Metazoa</taxon>
        <taxon>Chordata</taxon>
        <taxon>Craniata</taxon>
        <taxon>Vertebrata</taxon>
        <taxon>Euteleostomi</taxon>
        <taxon>Lepidosauria</taxon>
        <taxon>Squamata</taxon>
        <taxon>Bifurcata</taxon>
        <taxon>Gekkota</taxon>
        <taxon>Sphaerodactylidae</taxon>
        <taxon>Sphaerodactylus</taxon>
    </lineage>
</organism>
<dbReference type="EMBL" id="CM037614">
    <property type="protein sequence ID" value="KAH8017635.1"/>
    <property type="molecule type" value="Genomic_DNA"/>
</dbReference>
<evidence type="ECO:0000313" key="1">
    <source>
        <dbReference type="EMBL" id="KAH8017635.1"/>
    </source>
</evidence>
<protein>
    <submittedName>
        <fullName evidence="1">Uncharacterized protein</fullName>
    </submittedName>
</protein>